<dbReference type="InterPro" id="IPR019832">
    <property type="entry name" value="Mn/Fe_SOD_C"/>
</dbReference>
<dbReference type="Pfam" id="PF00081">
    <property type="entry name" value="Sod_Fe_N"/>
    <property type="match status" value="1"/>
</dbReference>
<dbReference type="InterPro" id="IPR036314">
    <property type="entry name" value="SOD_C_sf"/>
</dbReference>
<dbReference type="Proteomes" id="UP001424441">
    <property type="component" value="Unassembled WGS sequence"/>
</dbReference>
<dbReference type="PIRSF" id="PIRSF000349">
    <property type="entry name" value="SODismutase"/>
    <property type="match status" value="1"/>
</dbReference>
<gene>
    <name evidence="8" type="ORF">GCM10008943_23820</name>
</gene>
<dbReference type="EC" id="1.15.1.1" evidence="2 5"/>
<dbReference type="PROSITE" id="PS00088">
    <property type="entry name" value="SOD_MN"/>
    <property type="match status" value="1"/>
</dbReference>
<dbReference type="SUPFAM" id="SSF46609">
    <property type="entry name" value="Fe,Mn superoxide dismutase (SOD), N-terminal domain"/>
    <property type="match status" value="1"/>
</dbReference>
<feature type="domain" description="Manganese/iron superoxide dismutase N-terminal" evidence="6">
    <location>
        <begin position="7"/>
        <end position="90"/>
    </location>
</feature>
<dbReference type="Pfam" id="PF02777">
    <property type="entry name" value="Sod_Fe_C"/>
    <property type="match status" value="1"/>
</dbReference>
<dbReference type="InterPro" id="IPR019833">
    <property type="entry name" value="Mn/Fe_SOD_BS"/>
</dbReference>
<comment type="catalytic activity">
    <reaction evidence="5">
        <text>2 superoxide + 2 H(+) = H2O2 + O2</text>
        <dbReference type="Rhea" id="RHEA:20696"/>
        <dbReference type="ChEBI" id="CHEBI:15378"/>
        <dbReference type="ChEBI" id="CHEBI:15379"/>
        <dbReference type="ChEBI" id="CHEBI:16240"/>
        <dbReference type="ChEBI" id="CHEBI:18421"/>
        <dbReference type="EC" id="1.15.1.1"/>
    </reaction>
</comment>
<evidence type="ECO:0000256" key="4">
    <source>
        <dbReference type="ARBA" id="ARBA00023002"/>
    </source>
</evidence>
<dbReference type="Gene3D" id="1.10.287.990">
    <property type="entry name" value="Fe,Mn superoxide dismutase (SOD) domain"/>
    <property type="match status" value="1"/>
</dbReference>
<dbReference type="Gene3D" id="3.55.40.20">
    <property type="entry name" value="Iron/manganese superoxide dismutase, C-terminal domain"/>
    <property type="match status" value="1"/>
</dbReference>
<evidence type="ECO:0000313" key="8">
    <source>
        <dbReference type="EMBL" id="GAA0607506.1"/>
    </source>
</evidence>
<feature type="domain" description="Manganese/iron superoxide dismutase C-terminal" evidence="7">
    <location>
        <begin position="100"/>
        <end position="199"/>
    </location>
</feature>
<dbReference type="SUPFAM" id="SSF54719">
    <property type="entry name" value="Fe,Mn superoxide dismutase (SOD), C-terminal domain"/>
    <property type="match status" value="1"/>
</dbReference>
<dbReference type="PANTHER" id="PTHR42769">
    <property type="entry name" value="SUPEROXIDE DISMUTASE"/>
    <property type="match status" value="1"/>
</dbReference>
<dbReference type="PRINTS" id="PR01703">
    <property type="entry name" value="MNSODISMTASE"/>
</dbReference>
<name>A0ABP3RHB7_9HYPH</name>
<evidence type="ECO:0000313" key="9">
    <source>
        <dbReference type="Proteomes" id="UP001424441"/>
    </source>
</evidence>
<dbReference type="RefSeq" id="WP_374844622.1">
    <property type="nucleotide sequence ID" value="NZ_BAAADE010000004.1"/>
</dbReference>
<evidence type="ECO:0000256" key="3">
    <source>
        <dbReference type="ARBA" id="ARBA00022723"/>
    </source>
</evidence>
<dbReference type="InterPro" id="IPR036324">
    <property type="entry name" value="Mn/Fe_SOD_N_sf"/>
</dbReference>
<protein>
    <recommendedName>
        <fullName evidence="2 5">Superoxide dismutase</fullName>
        <ecNumber evidence="2 5">1.15.1.1</ecNumber>
    </recommendedName>
</protein>
<evidence type="ECO:0000259" key="7">
    <source>
        <dbReference type="Pfam" id="PF02777"/>
    </source>
</evidence>
<comment type="caution">
    <text evidence="8">The sequence shown here is derived from an EMBL/GenBank/DDBJ whole genome shotgun (WGS) entry which is preliminary data.</text>
</comment>
<evidence type="ECO:0000256" key="5">
    <source>
        <dbReference type="RuleBase" id="RU000414"/>
    </source>
</evidence>
<keyword evidence="9" id="KW-1185">Reference proteome</keyword>
<dbReference type="EMBL" id="BAAADE010000004">
    <property type="protein sequence ID" value="GAA0607506.1"/>
    <property type="molecule type" value="Genomic_DNA"/>
</dbReference>
<evidence type="ECO:0000256" key="1">
    <source>
        <dbReference type="ARBA" id="ARBA00008714"/>
    </source>
</evidence>
<keyword evidence="3 5" id="KW-0479">Metal-binding</keyword>
<dbReference type="InterPro" id="IPR001189">
    <property type="entry name" value="Mn/Fe_SOD"/>
</dbReference>
<dbReference type="InterPro" id="IPR019831">
    <property type="entry name" value="Mn/Fe_SOD_N"/>
</dbReference>
<comment type="similarity">
    <text evidence="1 5">Belongs to the iron/manganese superoxide dismutase family.</text>
</comment>
<comment type="function">
    <text evidence="5">Destroys radicals which are normally produced within the cells and which are toxic to biological systems.</text>
</comment>
<dbReference type="PANTHER" id="PTHR42769:SF3">
    <property type="entry name" value="SUPEROXIDE DISMUTASE [FE] 2, CHLOROPLASTIC"/>
    <property type="match status" value="1"/>
</dbReference>
<reference evidence="9" key="1">
    <citation type="journal article" date="2019" name="Int. J. Syst. Evol. Microbiol.">
        <title>The Global Catalogue of Microorganisms (GCM) 10K type strain sequencing project: providing services to taxonomists for standard genome sequencing and annotation.</title>
        <authorList>
            <consortium name="The Broad Institute Genomics Platform"/>
            <consortium name="The Broad Institute Genome Sequencing Center for Infectious Disease"/>
            <person name="Wu L."/>
            <person name="Ma J."/>
        </authorList>
    </citation>
    <scope>NUCLEOTIDE SEQUENCE [LARGE SCALE GENOMIC DNA]</scope>
    <source>
        <strain evidence="9">JCM 15115</strain>
    </source>
</reference>
<proteinExistence type="inferred from homology"/>
<evidence type="ECO:0000259" key="6">
    <source>
        <dbReference type="Pfam" id="PF00081"/>
    </source>
</evidence>
<evidence type="ECO:0000256" key="2">
    <source>
        <dbReference type="ARBA" id="ARBA00012682"/>
    </source>
</evidence>
<keyword evidence="4 5" id="KW-0560">Oxidoreductase</keyword>
<organism evidence="8 9">
    <name type="scientific">Paenochrobactrum glaciei</name>
    <dbReference type="NCBI Taxonomy" id="486407"/>
    <lineage>
        <taxon>Bacteria</taxon>
        <taxon>Pseudomonadati</taxon>
        <taxon>Pseudomonadota</taxon>
        <taxon>Alphaproteobacteria</taxon>
        <taxon>Hyphomicrobiales</taxon>
        <taxon>Brucellaceae</taxon>
        <taxon>Paenochrobactrum</taxon>
    </lineage>
</organism>
<accession>A0ABP3RHB7</accession>
<sequence length="205" mass="23526">MREQTLFKLPELPFAMDALAPFMSAETLEYHHGKHHKAYVDKLNELLPATGYHDLSLEDIIRQSADKPAERTLFNQAGQHWNHSHFWLGMKKNGGGLMPGNLEQQLIADFGSVDQFKQEFKDACIAQFGSGWAWLVFDGDKLRITKTGNADTPLTDGHHALLTCDVWEHSYYIDYRNMRPKYVDAFLSHLVNWEMVTERFEAAIA</sequence>